<name>A0AAD5MRN0_PARTN</name>
<feature type="transmembrane region" description="Helical" evidence="1">
    <location>
        <begin position="63"/>
        <end position="84"/>
    </location>
</feature>
<evidence type="ECO:0000313" key="2">
    <source>
        <dbReference type="EMBL" id="KAJ1361448.1"/>
    </source>
</evidence>
<evidence type="ECO:0008006" key="4">
    <source>
        <dbReference type="Google" id="ProtNLM"/>
    </source>
</evidence>
<dbReference type="InterPro" id="IPR036179">
    <property type="entry name" value="Ig-like_dom_sf"/>
</dbReference>
<keyword evidence="1" id="KW-1133">Transmembrane helix</keyword>
<keyword evidence="1" id="KW-0472">Membrane</keyword>
<dbReference type="AlphaFoldDB" id="A0AAD5MRN0"/>
<protein>
    <recommendedName>
        <fullName evidence="4">Ig-like domain-containing protein</fullName>
    </recommendedName>
</protein>
<organism evidence="2 3">
    <name type="scientific">Parelaphostrongylus tenuis</name>
    <name type="common">Meningeal worm</name>
    <dbReference type="NCBI Taxonomy" id="148309"/>
    <lineage>
        <taxon>Eukaryota</taxon>
        <taxon>Metazoa</taxon>
        <taxon>Ecdysozoa</taxon>
        <taxon>Nematoda</taxon>
        <taxon>Chromadorea</taxon>
        <taxon>Rhabditida</taxon>
        <taxon>Rhabditina</taxon>
        <taxon>Rhabditomorpha</taxon>
        <taxon>Strongyloidea</taxon>
        <taxon>Metastrongylidae</taxon>
        <taxon>Parelaphostrongylus</taxon>
    </lineage>
</organism>
<reference evidence="2" key="1">
    <citation type="submission" date="2021-06" db="EMBL/GenBank/DDBJ databases">
        <title>Parelaphostrongylus tenuis whole genome reference sequence.</title>
        <authorList>
            <person name="Garwood T.J."/>
            <person name="Larsen P.A."/>
            <person name="Fountain-Jones N.M."/>
            <person name="Garbe J.R."/>
            <person name="Macchietto M.G."/>
            <person name="Kania S.A."/>
            <person name="Gerhold R.W."/>
            <person name="Richards J.E."/>
            <person name="Wolf T.M."/>
        </authorList>
    </citation>
    <scope>NUCLEOTIDE SEQUENCE</scope>
    <source>
        <strain evidence="2">MNPRO001-30</strain>
        <tissue evidence="2">Meninges</tissue>
    </source>
</reference>
<keyword evidence="3" id="KW-1185">Reference proteome</keyword>
<gene>
    <name evidence="2" type="ORF">KIN20_020695</name>
</gene>
<dbReference type="SUPFAM" id="SSF48726">
    <property type="entry name" value="Immunoglobulin"/>
    <property type="match status" value="1"/>
</dbReference>
<dbReference type="InterPro" id="IPR013783">
    <property type="entry name" value="Ig-like_fold"/>
</dbReference>
<dbReference type="Proteomes" id="UP001196413">
    <property type="component" value="Unassembled WGS sequence"/>
</dbReference>
<evidence type="ECO:0000256" key="1">
    <source>
        <dbReference type="SAM" id="Phobius"/>
    </source>
</evidence>
<accession>A0AAD5MRN0</accession>
<sequence length="101" mass="11268">MVVIKLSEKVALDGNAIEITNADYEHAGVYTCEAVNEYTAGGKTSKPLIIIERILAVKNELGWIYPLAIIITILVLLVIIIGVCEIRKRRPNKQSQYLTQE</sequence>
<dbReference type="EMBL" id="JAHQIW010004206">
    <property type="protein sequence ID" value="KAJ1361448.1"/>
    <property type="molecule type" value="Genomic_DNA"/>
</dbReference>
<proteinExistence type="predicted"/>
<comment type="caution">
    <text evidence="2">The sequence shown here is derived from an EMBL/GenBank/DDBJ whole genome shotgun (WGS) entry which is preliminary data.</text>
</comment>
<dbReference type="Gene3D" id="2.60.40.10">
    <property type="entry name" value="Immunoglobulins"/>
    <property type="match status" value="1"/>
</dbReference>
<keyword evidence="1" id="KW-0812">Transmembrane</keyword>
<evidence type="ECO:0000313" key="3">
    <source>
        <dbReference type="Proteomes" id="UP001196413"/>
    </source>
</evidence>